<protein>
    <submittedName>
        <fullName evidence="1">Uncharacterized protein</fullName>
    </submittedName>
</protein>
<gene>
    <name evidence="1" type="ORF">PQR01_26445</name>
</gene>
<sequence>MAAHYALRAAAQHVLMESRFAKVPALVEGTNRIHSLLVQWTDGIADIEVAHLPVDFLAETTDGQVIIELVIPGLPRAVSRERLERLKVPTLEIVLPDPTRVRGWADLRQHLLHGIDNKSWIFPLTRDQGPVQALPKEDEWHAPPGAAQGIRPDNLSAWTSPLAFADNAFYRQMGRAEQLEVLQEQMGKRVSRWPDAVNIEVRGEGAFGVDRRVWQADVYGRWVLSAAASATVPEVAFADVYDYLLERYYVEEREEPHAWIAAFYYLQALVEYAVLVPLVEDIDEPSYVVARGGSQRTAYGLVWNAKPTLSASQLRFLSVQAGLHIPIDMVGELLDSFDECHPAVPVLDYAAVLSRRLHALPRSVIAFLLDAGLASEGLPPVTPTTQQNLF</sequence>
<evidence type="ECO:0000313" key="1">
    <source>
        <dbReference type="EMBL" id="MFM0106934.1"/>
    </source>
</evidence>
<dbReference type="Proteomes" id="UP001629235">
    <property type="component" value="Unassembled WGS sequence"/>
</dbReference>
<comment type="caution">
    <text evidence="1">The sequence shown here is derived from an EMBL/GenBank/DDBJ whole genome shotgun (WGS) entry which is preliminary data.</text>
</comment>
<accession>A0ACC7NI01</accession>
<name>A0ACC7NI01_9BURK</name>
<dbReference type="EMBL" id="JAQQDW010000067">
    <property type="protein sequence ID" value="MFM0106934.1"/>
    <property type="molecule type" value="Genomic_DNA"/>
</dbReference>
<proteinExistence type="predicted"/>
<reference evidence="1 2" key="1">
    <citation type="journal article" date="2024" name="Chem. Sci.">
        <title>Discovery of megapolipeptins by genome mining of a Burkholderiales bacteria collection.</title>
        <authorList>
            <person name="Paulo B.S."/>
            <person name="Recchia M.J.J."/>
            <person name="Lee S."/>
            <person name="Fergusson C.H."/>
            <person name="Romanowski S.B."/>
            <person name="Hernandez A."/>
            <person name="Krull N."/>
            <person name="Liu D.Y."/>
            <person name="Cavanagh H."/>
            <person name="Bos A."/>
            <person name="Gray C.A."/>
            <person name="Murphy B.T."/>
            <person name="Linington R.G."/>
            <person name="Eustaquio A.S."/>
        </authorList>
    </citation>
    <scope>NUCLEOTIDE SEQUENCE [LARGE SCALE GENOMIC DNA]</scope>
    <source>
        <strain evidence="1 2">RL18-126-BIB-B</strain>
    </source>
</reference>
<evidence type="ECO:0000313" key="2">
    <source>
        <dbReference type="Proteomes" id="UP001629235"/>
    </source>
</evidence>
<organism evidence="1 2">
    <name type="scientific">Paraburkholderia rhynchosiae</name>
    <dbReference type="NCBI Taxonomy" id="487049"/>
    <lineage>
        <taxon>Bacteria</taxon>
        <taxon>Pseudomonadati</taxon>
        <taxon>Pseudomonadota</taxon>
        <taxon>Betaproteobacteria</taxon>
        <taxon>Burkholderiales</taxon>
        <taxon>Burkholderiaceae</taxon>
        <taxon>Paraburkholderia</taxon>
    </lineage>
</organism>
<keyword evidence="2" id="KW-1185">Reference proteome</keyword>